<keyword evidence="3" id="KW-1185">Reference proteome</keyword>
<organism evidence="2">
    <name type="scientific">Thiothrix fructosivorans</name>
    <dbReference type="NCBI Taxonomy" id="111770"/>
    <lineage>
        <taxon>Bacteria</taxon>
        <taxon>Pseudomonadati</taxon>
        <taxon>Pseudomonadota</taxon>
        <taxon>Gammaproteobacteria</taxon>
        <taxon>Thiotrichales</taxon>
        <taxon>Thiotrichaceae</taxon>
        <taxon>Thiothrix</taxon>
    </lineage>
</organism>
<dbReference type="InterPro" id="IPR038573">
    <property type="entry name" value="BrnT_sf"/>
</dbReference>
<dbReference type="EMBL" id="CP072748">
    <property type="protein sequence ID" value="QTX11292.1"/>
    <property type="molecule type" value="Genomic_DNA"/>
</dbReference>
<evidence type="ECO:0000313" key="2">
    <source>
        <dbReference type="EMBL" id="QTX11292.1"/>
    </source>
</evidence>
<dbReference type="Proteomes" id="UP000664466">
    <property type="component" value="Unassembled WGS sequence"/>
</dbReference>
<proteinExistence type="predicted"/>
<dbReference type="AlphaFoldDB" id="A0A8B0SQW3"/>
<dbReference type="Pfam" id="PF04365">
    <property type="entry name" value="BrnT_toxin"/>
    <property type="match status" value="1"/>
</dbReference>
<dbReference type="EMBL" id="JAFMPM010000006">
    <property type="protein sequence ID" value="MBO0613271.1"/>
    <property type="molecule type" value="Genomic_DNA"/>
</dbReference>
<evidence type="ECO:0000313" key="3">
    <source>
        <dbReference type="Proteomes" id="UP000664466"/>
    </source>
</evidence>
<reference evidence="2" key="2">
    <citation type="submission" date="2021-04" db="EMBL/GenBank/DDBJ databases">
        <title>Complete Genome and methylome analysis of Thiothrix fructosivorans ATCC 49748.</title>
        <authorList>
            <person name="Fomenkov A."/>
            <person name="Sun L."/>
            <person name="Vincze T."/>
            <person name="Grabovich M.Y."/>
            <person name="Roberts R.J."/>
        </authorList>
    </citation>
    <scope>NUCLEOTIDE SEQUENCE</scope>
    <source>
        <strain evidence="2">ATCC 49748</strain>
    </source>
</reference>
<gene>
    <name evidence="2" type="ORF">J1836_002735</name>
    <name evidence="1" type="ORF">J1836_10085</name>
</gene>
<dbReference type="InterPro" id="IPR007460">
    <property type="entry name" value="BrnT_toxin"/>
</dbReference>
<accession>A0A8B0SQW3</accession>
<name>A0A8B0SQW3_9GAMM</name>
<protein>
    <submittedName>
        <fullName evidence="2">BrnT family toxin</fullName>
    </submittedName>
</protein>
<sequence>MLIRCDPRKDALNIRNHGLSLKEAENLEWDLLKAEEDARFAYGEMRMVGFVPMGMHLFCVVFTDSGEIRRVISLRKATKQELRRYVDQF</sequence>
<dbReference type="RefSeq" id="WP_207250978.1">
    <property type="nucleotide sequence ID" value="NZ_JAFMPM010000006.1"/>
</dbReference>
<reference evidence="1 3" key="1">
    <citation type="submission" date="2021-03" db="EMBL/GenBank/DDBJ databases">
        <title>Draft genome and methylome analysis of Thiotrix fructosivoruns ATCC 49748.</title>
        <authorList>
            <person name="Fomenkov A."/>
            <person name="Grabovich M.Y."/>
            <person name="Roberts R.J."/>
        </authorList>
    </citation>
    <scope>NUCLEOTIDE SEQUENCE [LARGE SCALE GENOMIC DNA]</scope>
    <source>
        <strain evidence="1 3">ATCC 49748</strain>
    </source>
</reference>
<evidence type="ECO:0000313" key="1">
    <source>
        <dbReference type="EMBL" id="MBO0613271.1"/>
    </source>
</evidence>
<dbReference type="Gene3D" id="3.10.450.530">
    <property type="entry name" value="Ribonuclease toxin, BrnT, of type II toxin-antitoxin system"/>
    <property type="match status" value="1"/>
</dbReference>